<sequence length="77" mass="8180">MTKLSITAPNTGTADPAASAVEGSEKSILRDKKNNAYSQVPAKPGDKPLNRLSGEVITLKIVITLMFATNIINNLLI</sequence>
<evidence type="ECO:0000313" key="2">
    <source>
        <dbReference type="EMBL" id="KFD22356.1"/>
    </source>
</evidence>
<evidence type="ECO:0000313" key="3">
    <source>
        <dbReference type="Proteomes" id="UP000028602"/>
    </source>
</evidence>
<reference evidence="2 3" key="1">
    <citation type="submission" date="2014-05" db="EMBL/GenBank/DDBJ databases">
        <title>ATOL: Assembling a taxonomically balanced genome-scale reconstruction of the evolutionary history of the Enterobacteriaceae.</title>
        <authorList>
            <person name="Plunkett G.III."/>
            <person name="Neeno-Eckwall E.C."/>
            <person name="Glasner J.D."/>
            <person name="Perna N.T."/>
        </authorList>
    </citation>
    <scope>NUCLEOTIDE SEQUENCE [LARGE SCALE GENOMIC DNA]</scope>
    <source>
        <strain evidence="2 3">ATCC 33301</strain>
    </source>
</reference>
<dbReference type="AlphaFoldDB" id="A0A085JPG0"/>
<keyword evidence="3" id="KW-1185">Reference proteome</keyword>
<evidence type="ECO:0000256" key="1">
    <source>
        <dbReference type="SAM" id="MobiDB-lite"/>
    </source>
</evidence>
<gene>
    <name evidence="2" type="ORF">GTPT_0530</name>
</gene>
<accession>A0A085JPG0</accession>
<comment type="caution">
    <text evidence="2">The sequence shown here is derived from an EMBL/GenBank/DDBJ whole genome shotgun (WGS) entry which is preliminary data.</text>
</comment>
<organism evidence="2 3">
    <name type="scientific">Tatumella ptyseos ATCC 33301</name>
    <dbReference type="NCBI Taxonomy" id="1005995"/>
    <lineage>
        <taxon>Bacteria</taxon>
        <taxon>Pseudomonadati</taxon>
        <taxon>Pseudomonadota</taxon>
        <taxon>Gammaproteobacteria</taxon>
        <taxon>Enterobacterales</taxon>
        <taxon>Erwiniaceae</taxon>
        <taxon>Tatumella</taxon>
    </lineage>
</organism>
<feature type="region of interest" description="Disordered" evidence="1">
    <location>
        <begin position="1"/>
        <end position="25"/>
    </location>
</feature>
<dbReference type="Proteomes" id="UP000028602">
    <property type="component" value="Unassembled WGS sequence"/>
</dbReference>
<dbReference type="EMBL" id="JMPR01000008">
    <property type="protein sequence ID" value="KFD22356.1"/>
    <property type="molecule type" value="Genomic_DNA"/>
</dbReference>
<proteinExistence type="predicted"/>
<protein>
    <submittedName>
        <fullName evidence="2">Uncharacterized protein</fullName>
    </submittedName>
</protein>
<name>A0A085JPG0_9GAMM</name>
<feature type="compositionally biased region" description="Polar residues" evidence="1">
    <location>
        <begin position="1"/>
        <end position="13"/>
    </location>
</feature>